<dbReference type="EMBL" id="FOBB01000001">
    <property type="protein sequence ID" value="SEK40515.1"/>
    <property type="molecule type" value="Genomic_DNA"/>
</dbReference>
<keyword evidence="3 10" id="KW-0812">Transmembrane</keyword>
<keyword evidence="13" id="KW-1185">Reference proteome</keyword>
<dbReference type="RefSeq" id="WP_089906237.1">
    <property type="nucleotide sequence ID" value="NZ_FOBB01000001.1"/>
</dbReference>
<dbReference type="Proteomes" id="UP000198984">
    <property type="component" value="Unassembled WGS sequence"/>
</dbReference>
<evidence type="ECO:0000256" key="1">
    <source>
        <dbReference type="ARBA" id="ARBA00004141"/>
    </source>
</evidence>
<feature type="transmembrane region" description="Helical" evidence="10">
    <location>
        <begin position="232"/>
        <end position="253"/>
    </location>
</feature>
<dbReference type="InterPro" id="IPR036249">
    <property type="entry name" value="Thioredoxin-like_sf"/>
</dbReference>
<feature type="transmembrane region" description="Helical" evidence="10">
    <location>
        <begin position="145"/>
        <end position="165"/>
    </location>
</feature>
<gene>
    <name evidence="12" type="ORF">SAMN04488505_101135</name>
</gene>
<keyword evidence="6" id="KW-0560">Oxidoreductase</keyword>
<feature type="transmembrane region" description="Helical" evidence="10">
    <location>
        <begin position="177"/>
        <end position="197"/>
    </location>
</feature>
<dbReference type="STRING" id="573321.SAMN04488505_101135"/>
<organism evidence="12 13">
    <name type="scientific">Chitinophaga rupis</name>
    <dbReference type="NCBI Taxonomy" id="573321"/>
    <lineage>
        <taxon>Bacteria</taxon>
        <taxon>Pseudomonadati</taxon>
        <taxon>Bacteroidota</taxon>
        <taxon>Chitinophagia</taxon>
        <taxon>Chitinophagales</taxon>
        <taxon>Chitinophagaceae</taxon>
        <taxon>Chitinophaga</taxon>
    </lineage>
</organism>
<evidence type="ECO:0000256" key="8">
    <source>
        <dbReference type="ARBA" id="ARBA00023157"/>
    </source>
</evidence>
<evidence type="ECO:0000256" key="3">
    <source>
        <dbReference type="ARBA" id="ARBA00022692"/>
    </source>
</evidence>
<dbReference type="PROSITE" id="PS50990">
    <property type="entry name" value="PEPTIDASE_C39"/>
    <property type="match status" value="1"/>
</dbReference>
<dbReference type="OrthoDB" id="1100563at2"/>
<dbReference type="SUPFAM" id="SSF52833">
    <property type="entry name" value="Thioredoxin-like"/>
    <property type="match status" value="1"/>
</dbReference>
<name>A0A1H7GX99_9BACT</name>
<sequence length="538" mass="60473">MLSAFEPNVKATIAFLNQLRVRVNASTVNETLQNHPDWPSLLSVSDVLHKWGVPNGAGKVAPENMDELPLPFIAVTDNRETPLAVVTAINDHEVSSLYDSYKKEATENRSDFIKRWNGIYLIAEPSTHAGEPDYEKIKRKESVIAFIRIITPVMVAVAATFIFLVNTRTNIFPATGAILQYFITLAGLLVTSLLLWYEMDKNNPLLNKVCTGIANGNCTAVLTHKGAKVFSWLSWSELGVGYYAGALLCMIFAGEHLLPYLSLIALFNLLAMPYPVFSVYYQWRVIKQWCVLCLAVQALLIAGIINVLANHLYGSAHEISFPIFAQSFLLYALPLLVWFTIKPFILKLREAKHMKRDYLRIKFNTEIFATLLRKQKQVAAPAGSLGIDLGNPAAKHTLIKVCNPYCGPCAKAHPEIEKLLEDVPDLKVRIIFNATNRETDIRSKPAKHLLAIAAMNDPGTIRKALDDWYLADKKDYAAFAGKYPVNGALQQQDEKVEHMRRWCDESGIEYTPTFFLNGYQLPGTYNITDLKYFLLEEL</sequence>
<evidence type="ECO:0000256" key="9">
    <source>
        <dbReference type="ARBA" id="ARBA00023284"/>
    </source>
</evidence>
<accession>A0A1H7GX99</accession>
<evidence type="ECO:0000256" key="7">
    <source>
        <dbReference type="ARBA" id="ARBA00023136"/>
    </source>
</evidence>
<evidence type="ECO:0000256" key="6">
    <source>
        <dbReference type="ARBA" id="ARBA00023002"/>
    </source>
</evidence>
<keyword evidence="7 10" id="KW-0472">Membrane</keyword>
<keyword evidence="8" id="KW-1015">Disulfide bond</keyword>
<dbReference type="Gene3D" id="3.90.70.10">
    <property type="entry name" value="Cysteine proteinases"/>
    <property type="match status" value="1"/>
</dbReference>
<keyword evidence="5 10" id="KW-1133">Transmembrane helix</keyword>
<proteinExistence type="inferred from homology"/>
<dbReference type="Gene3D" id="1.20.1440.130">
    <property type="entry name" value="VKOR domain"/>
    <property type="match status" value="1"/>
</dbReference>
<protein>
    <submittedName>
        <fullName evidence="12">Protein-disulfide isomerase</fullName>
    </submittedName>
</protein>
<evidence type="ECO:0000313" key="13">
    <source>
        <dbReference type="Proteomes" id="UP000198984"/>
    </source>
</evidence>
<dbReference type="GO" id="GO:0016020">
    <property type="term" value="C:membrane"/>
    <property type="evidence" value="ECO:0007669"/>
    <property type="project" value="UniProtKB-SubCell"/>
</dbReference>
<dbReference type="GO" id="GO:0048038">
    <property type="term" value="F:quinone binding"/>
    <property type="evidence" value="ECO:0007669"/>
    <property type="project" value="UniProtKB-KW"/>
</dbReference>
<feature type="transmembrane region" description="Helical" evidence="10">
    <location>
        <begin position="259"/>
        <end position="277"/>
    </location>
</feature>
<dbReference type="InterPro" id="IPR012932">
    <property type="entry name" value="VKOR"/>
</dbReference>
<evidence type="ECO:0000256" key="4">
    <source>
        <dbReference type="ARBA" id="ARBA00022719"/>
    </source>
</evidence>
<evidence type="ECO:0000256" key="2">
    <source>
        <dbReference type="ARBA" id="ARBA00006214"/>
    </source>
</evidence>
<evidence type="ECO:0000256" key="10">
    <source>
        <dbReference type="SAM" id="Phobius"/>
    </source>
</evidence>
<dbReference type="InterPro" id="IPR038354">
    <property type="entry name" value="VKOR_sf"/>
</dbReference>
<evidence type="ECO:0000256" key="5">
    <source>
        <dbReference type="ARBA" id="ARBA00022989"/>
    </source>
</evidence>
<dbReference type="GO" id="GO:0006508">
    <property type="term" value="P:proteolysis"/>
    <property type="evidence" value="ECO:0007669"/>
    <property type="project" value="InterPro"/>
</dbReference>
<dbReference type="Pfam" id="PF03412">
    <property type="entry name" value="Peptidase_C39"/>
    <property type="match status" value="1"/>
</dbReference>
<dbReference type="Gene3D" id="3.40.30.10">
    <property type="entry name" value="Glutaredoxin"/>
    <property type="match status" value="1"/>
</dbReference>
<dbReference type="GO" id="GO:0005524">
    <property type="term" value="F:ATP binding"/>
    <property type="evidence" value="ECO:0007669"/>
    <property type="project" value="InterPro"/>
</dbReference>
<keyword evidence="4" id="KW-0874">Quinone</keyword>
<dbReference type="InterPro" id="IPR005074">
    <property type="entry name" value="Peptidase_C39"/>
</dbReference>
<evidence type="ECO:0000313" key="12">
    <source>
        <dbReference type="EMBL" id="SEK40515.1"/>
    </source>
</evidence>
<dbReference type="InterPro" id="IPR012336">
    <property type="entry name" value="Thioredoxin-like_fold"/>
</dbReference>
<evidence type="ECO:0000259" key="11">
    <source>
        <dbReference type="PROSITE" id="PS50990"/>
    </source>
</evidence>
<dbReference type="GO" id="GO:0016853">
    <property type="term" value="F:isomerase activity"/>
    <property type="evidence" value="ECO:0007669"/>
    <property type="project" value="UniProtKB-KW"/>
</dbReference>
<comment type="subcellular location">
    <subcellularLocation>
        <location evidence="1">Membrane</location>
        <topology evidence="1">Multi-pass membrane protein</topology>
    </subcellularLocation>
</comment>
<feature type="transmembrane region" description="Helical" evidence="10">
    <location>
        <begin position="328"/>
        <end position="346"/>
    </location>
</feature>
<comment type="similarity">
    <text evidence="2">Belongs to the VKOR family.</text>
</comment>
<dbReference type="Pfam" id="PF13462">
    <property type="entry name" value="Thioredoxin_4"/>
    <property type="match status" value="1"/>
</dbReference>
<keyword evidence="12" id="KW-0413">Isomerase</keyword>
<reference evidence="12 13" key="1">
    <citation type="submission" date="2016-10" db="EMBL/GenBank/DDBJ databases">
        <authorList>
            <person name="de Groot N.N."/>
        </authorList>
    </citation>
    <scope>NUCLEOTIDE SEQUENCE [LARGE SCALE GENOMIC DNA]</scope>
    <source>
        <strain evidence="12 13">DSM 21039</strain>
    </source>
</reference>
<dbReference type="GO" id="GO:0008233">
    <property type="term" value="F:peptidase activity"/>
    <property type="evidence" value="ECO:0007669"/>
    <property type="project" value="InterPro"/>
</dbReference>
<dbReference type="CDD" id="cd12921">
    <property type="entry name" value="VKOR_4"/>
    <property type="match status" value="1"/>
</dbReference>
<dbReference type="GO" id="GO:0016491">
    <property type="term" value="F:oxidoreductase activity"/>
    <property type="evidence" value="ECO:0007669"/>
    <property type="project" value="UniProtKB-KW"/>
</dbReference>
<feature type="transmembrane region" description="Helical" evidence="10">
    <location>
        <begin position="289"/>
        <end position="308"/>
    </location>
</feature>
<feature type="domain" description="Peptidase C39" evidence="11">
    <location>
        <begin position="1"/>
        <end position="123"/>
    </location>
</feature>
<dbReference type="Pfam" id="PF07884">
    <property type="entry name" value="VKOR"/>
    <property type="match status" value="1"/>
</dbReference>
<dbReference type="AlphaFoldDB" id="A0A1H7GX99"/>
<keyword evidence="9" id="KW-0676">Redox-active center</keyword>